<protein>
    <submittedName>
        <fullName evidence="1">Uncharacterized protein</fullName>
    </submittedName>
</protein>
<evidence type="ECO:0000313" key="1">
    <source>
        <dbReference type="EMBL" id="QHT80489.1"/>
    </source>
</evidence>
<sequence>MAFTRFHDDPVRIQKQLQESTYLGRYQLNTPGPGIHLPFMEDPHVRLQKWGANLQNNTVDLESTLRSLNRPLNRDLLHENNYKNSGISESRLPYGGYSTMQPYVDQSRASQPAWMFKELEQSKWETPLINPQSLSHLETPFQKDLSTRLLERDHYVPRNV</sequence>
<accession>A0A6C0HJ11</accession>
<proteinExistence type="predicted"/>
<reference evidence="1" key="1">
    <citation type="journal article" date="2020" name="Nature">
        <title>Giant virus diversity and host interactions through global metagenomics.</title>
        <authorList>
            <person name="Schulz F."/>
            <person name="Roux S."/>
            <person name="Paez-Espino D."/>
            <person name="Jungbluth S."/>
            <person name="Walsh D.A."/>
            <person name="Denef V.J."/>
            <person name="McMahon K.D."/>
            <person name="Konstantinidis K.T."/>
            <person name="Eloe-Fadrosh E.A."/>
            <person name="Kyrpides N.C."/>
            <person name="Woyke T."/>
        </authorList>
    </citation>
    <scope>NUCLEOTIDE SEQUENCE</scope>
    <source>
        <strain evidence="1">GVMAG-M-3300023184-120</strain>
    </source>
</reference>
<dbReference type="EMBL" id="MN739970">
    <property type="protein sequence ID" value="QHT80489.1"/>
    <property type="molecule type" value="Genomic_DNA"/>
</dbReference>
<dbReference type="AlphaFoldDB" id="A0A6C0HJ11"/>
<name>A0A6C0HJ11_9ZZZZ</name>
<organism evidence="1">
    <name type="scientific">viral metagenome</name>
    <dbReference type="NCBI Taxonomy" id="1070528"/>
    <lineage>
        <taxon>unclassified sequences</taxon>
        <taxon>metagenomes</taxon>
        <taxon>organismal metagenomes</taxon>
    </lineage>
</organism>